<gene>
    <name evidence="7 9" type="primary">surE</name>
    <name evidence="9" type="ORF">H9892_00985</name>
</gene>
<dbReference type="InterPro" id="IPR002828">
    <property type="entry name" value="SurE-like_Pase/nucleotidase"/>
</dbReference>
<dbReference type="GO" id="GO:0046872">
    <property type="term" value="F:metal ion binding"/>
    <property type="evidence" value="ECO:0007669"/>
    <property type="project" value="UniProtKB-UniRule"/>
</dbReference>
<name>A0A9D1PZ42_9FIRM</name>
<feature type="binding site" evidence="7">
    <location>
        <position position="96"/>
    </location>
    <ligand>
        <name>a divalent metal cation</name>
        <dbReference type="ChEBI" id="CHEBI:60240"/>
    </ligand>
</feature>
<organism evidence="9 10">
    <name type="scientific">Candidatus Protoclostridium stercorigallinarum</name>
    <dbReference type="NCBI Taxonomy" id="2838741"/>
    <lineage>
        <taxon>Bacteria</taxon>
        <taxon>Bacillati</taxon>
        <taxon>Bacillota</taxon>
        <taxon>Clostridia</taxon>
        <taxon>Candidatus Protoclostridium</taxon>
    </lineage>
</organism>
<keyword evidence="5 7" id="KW-0547">Nucleotide-binding</keyword>
<evidence type="ECO:0000256" key="3">
    <source>
        <dbReference type="ARBA" id="ARBA00022490"/>
    </source>
</evidence>
<dbReference type="Pfam" id="PF01975">
    <property type="entry name" value="SurE"/>
    <property type="match status" value="1"/>
</dbReference>
<comment type="similarity">
    <text evidence="2 7">Belongs to the SurE nucleotidase family.</text>
</comment>
<dbReference type="PANTHER" id="PTHR30457">
    <property type="entry name" value="5'-NUCLEOTIDASE SURE"/>
    <property type="match status" value="1"/>
</dbReference>
<proteinExistence type="inferred from homology"/>
<dbReference type="InterPro" id="IPR036523">
    <property type="entry name" value="SurE-like_sf"/>
</dbReference>
<comment type="subcellular location">
    <subcellularLocation>
        <location evidence="7">Cytoplasm</location>
    </subcellularLocation>
</comment>
<dbReference type="EMBL" id="DXHS01000017">
    <property type="protein sequence ID" value="HIW01906.1"/>
    <property type="molecule type" value="Genomic_DNA"/>
</dbReference>
<reference evidence="9" key="1">
    <citation type="journal article" date="2021" name="PeerJ">
        <title>Extensive microbial diversity within the chicken gut microbiome revealed by metagenomics and culture.</title>
        <authorList>
            <person name="Gilroy R."/>
            <person name="Ravi A."/>
            <person name="Getino M."/>
            <person name="Pursley I."/>
            <person name="Horton D.L."/>
            <person name="Alikhan N.F."/>
            <person name="Baker D."/>
            <person name="Gharbi K."/>
            <person name="Hall N."/>
            <person name="Watson M."/>
            <person name="Adriaenssens E.M."/>
            <person name="Foster-Nyarko E."/>
            <person name="Jarju S."/>
            <person name="Secka A."/>
            <person name="Antonio M."/>
            <person name="Oren A."/>
            <person name="Chaudhuri R.R."/>
            <person name="La Ragione R."/>
            <person name="Hildebrand F."/>
            <person name="Pallen M.J."/>
        </authorList>
    </citation>
    <scope>NUCLEOTIDE SEQUENCE</scope>
    <source>
        <strain evidence="9">12435</strain>
    </source>
</reference>
<evidence type="ECO:0000256" key="2">
    <source>
        <dbReference type="ARBA" id="ARBA00011062"/>
    </source>
</evidence>
<dbReference type="PANTHER" id="PTHR30457:SF12">
    <property type="entry name" value="5'_3'-NUCLEOTIDASE SURE"/>
    <property type="match status" value="1"/>
</dbReference>
<feature type="binding site" evidence="7">
    <location>
        <position position="8"/>
    </location>
    <ligand>
        <name>a divalent metal cation</name>
        <dbReference type="ChEBI" id="CHEBI:60240"/>
    </ligand>
</feature>
<dbReference type="HAMAP" id="MF_00060">
    <property type="entry name" value="SurE"/>
    <property type="match status" value="1"/>
</dbReference>
<evidence type="ECO:0000256" key="7">
    <source>
        <dbReference type="HAMAP-Rule" id="MF_00060"/>
    </source>
</evidence>
<feature type="domain" description="Survival protein SurE-like phosphatase/nucleotidase" evidence="8">
    <location>
        <begin position="3"/>
        <end position="186"/>
    </location>
</feature>
<evidence type="ECO:0000313" key="9">
    <source>
        <dbReference type="EMBL" id="HIW01906.1"/>
    </source>
</evidence>
<dbReference type="InterPro" id="IPR030048">
    <property type="entry name" value="SurE"/>
</dbReference>
<comment type="function">
    <text evidence="7">Nucleotidase that shows phosphatase activity on nucleoside 5'-monophosphates.</text>
</comment>
<comment type="cofactor">
    <cofactor evidence="7">
        <name>a divalent metal cation</name>
        <dbReference type="ChEBI" id="CHEBI:60240"/>
    </cofactor>
    <text evidence="7">Binds 1 divalent metal cation per subunit.</text>
</comment>
<comment type="catalytic activity">
    <reaction evidence="1 7">
        <text>a ribonucleoside 5'-phosphate + H2O = a ribonucleoside + phosphate</text>
        <dbReference type="Rhea" id="RHEA:12484"/>
        <dbReference type="ChEBI" id="CHEBI:15377"/>
        <dbReference type="ChEBI" id="CHEBI:18254"/>
        <dbReference type="ChEBI" id="CHEBI:43474"/>
        <dbReference type="ChEBI" id="CHEBI:58043"/>
        <dbReference type="EC" id="3.1.3.5"/>
    </reaction>
</comment>
<accession>A0A9D1PZ42</accession>
<dbReference type="GO" id="GO:0008254">
    <property type="term" value="F:3'-nucleotidase activity"/>
    <property type="evidence" value="ECO:0007669"/>
    <property type="project" value="TreeGrafter"/>
</dbReference>
<feature type="binding site" evidence="7">
    <location>
        <position position="39"/>
    </location>
    <ligand>
        <name>a divalent metal cation</name>
        <dbReference type="ChEBI" id="CHEBI:60240"/>
    </ligand>
</feature>
<dbReference type="AlphaFoldDB" id="A0A9D1PZ42"/>
<keyword evidence="4 7" id="KW-0479">Metal-binding</keyword>
<dbReference type="GO" id="GO:0008253">
    <property type="term" value="F:5'-nucleotidase activity"/>
    <property type="evidence" value="ECO:0007669"/>
    <property type="project" value="UniProtKB-UniRule"/>
</dbReference>
<evidence type="ECO:0000259" key="8">
    <source>
        <dbReference type="Pfam" id="PF01975"/>
    </source>
</evidence>
<protein>
    <recommendedName>
        <fullName evidence="7">5'-nucleotidase SurE</fullName>
        <ecNumber evidence="7">3.1.3.5</ecNumber>
    </recommendedName>
    <alternativeName>
        <fullName evidence="7">Nucleoside 5'-monophosphate phosphohydrolase</fullName>
    </alternativeName>
</protein>
<dbReference type="GO" id="GO:0004309">
    <property type="term" value="F:exopolyphosphatase activity"/>
    <property type="evidence" value="ECO:0007669"/>
    <property type="project" value="TreeGrafter"/>
</dbReference>
<evidence type="ECO:0000256" key="1">
    <source>
        <dbReference type="ARBA" id="ARBA00000815"/>
    </source>
</evidence>
<evidence type="ECO:0000256" key="5">
    <source>
        <dbReference type="ARBA" id="ARBA00022741"/>
    </source>
</evidence>
<keyword evidence="6 7" id="KW-0378">Hydrolase</keyword>
<dbReference type="Proteomes" id="UP000823990">
    <property type="component" value="Unassembled WGS sequence"/>
</dbReference>
<sequence length="246" mass="26628">MRILVTNDDGIESVGLRSLTEALCEKHEVHVIAPVAQRSAAGHGISVHSPLPYKELAPHRCACRIAVDGMPADCVKLAVLYFMRDRLPDLVLSGINEGSNVGSDVIYSGTVSAALEGAYMGVRSVAISNVDRTFLEGYAMAADMLCRSLDALMTADLPDYTALNINYPSVPHRGVAVVPVGRNRYTDRFYEVGEGLLQIGGEPLDDESGTDTDVSLVRRGFVTVSPVTLDMNDYKVLEKLKEDLTL</sequence>
<keyword evidence="3 7" id="KW-0963">Cytoplasm</keyword>
<evidence type="ECO:0000313" key="10">
    <source>
        <dbReference type="Proteomes" id="UP000823990"/>
    </source>
</evidence>
<dbReference type="GO" id="GO:0000166">
    <property type="term" value="F:nucleotide binding"/>
    <property type="evidence" value="ECO:0007669"/>
    <property type="project" value="UniProtKB-KW"/>
</dbReference>
<comment type="caution">
    <text evidence="9">The sequence shown here is derived from an EMBL/GenBank/DDBJ whole genome shotgun (WGS) entry which is preliminary data.</text>
</comment>
<reference evidence="9" key="2">
    <citation type="submission" date="2021-04" db="EMBL/GenBank/DDBJ databases">
        <authorList>
            <person name="Gilroy R."/>
        </authorList>
    </citation>
    <scope>NUCLEOTIDE SEQUENCE</scope>
    <source>
        <strain evidence="9">12435</strain>
    </source>
</reference>
<dbReference type="GO" id="GO:0005737">
    <property type="term" value="C:cytoplasm"/>
    <property type="evidence" value="ECO:0007669"/>
    <property type="project" value="UniProtKB-SubCell"/>
</dbReference>
<dbReference type="SUPFAM" id="SSF64167">
    <property type="entry name" value="SurE-like"/>
    <property type="match status" value="1"/>
</dbReference>
<dbReference type="EC" id="3.1.3.5" evidence="7"/>
<feature type="binding site" evidence="7">
    <location>
        <position position="9"/>
    </location>
    <ligand>
        <name>a divalent metal cation</name>
        <dbReference type="ChEBI" id="CHEBI:60240"/>
    </ligand>
</feature>
<evidence type="ECO:0000256" key="6">
    <source>
        <dbReference type="ARBA" id="ARBA00022801"/>
    </source>
</evidence>
<evidence type="ECO:0000256" key="4">
    <source>
        <dbReference type="ARBA" id="ARBA00022723"/>
    </source>
</evidence>
<dbReference type="Gene3D" id="3.40.1210.10">
    <property type="entry name" value="Survival protein SurE-like phosphatase/nucleotidase"/>
    <property type="match status" value="1"/>
</dbReference>
<dbReference type="NCBIfam" id="TIGR00087">
    <property type="entry name" value="surE"/>
    <property type="match status" value="1"/>
</dbReference>